<dbReference type="AlphaFoldDB" id="X1PNY4"/>
<dbReference type="EMBL" id="BARV01029381">
    <property type="protein sequence ID" value="GAI44236.1"/>
    <property type="molecule type" value="Genomic_DNA"/>
</dbReference>
<sequence length="36" mass="4049">VSLQYQYRRQAGFDWAAFTNNLNQLGGGARIETFVG</sequence>
<gene>
    <name evidence="1" type="ORF">S06H3_46866</name>
</gene>
<name>X1PNY4_9ZZZZ</name>
<feature type="non-terminal residue" evidence="1">
    <location>
        <position position="1"/>
    </location>
</feature>
<accession>X1PNY4</accession>
<reference evidence="1" key="1">
    <citation type="journal article" date="2014" name="Front. Microbiol.">
        <title>High frequency of phylogenetically diverse reductive dehalogenase-homologous genes in deep subseafloor sedimentary metagenomes.</title>
        <authorList>
            <person name="Kawai M."/>
            <person name="Futagami T."/>
            <person name="Toyoda A."/>
            <person name="Takaki Y."/>
            <person name="Nishi S."/>
            <person name="Hori S."/>
            <person name="Arai W."/>
            <person name="Tsubouchi T."/>
            <person name="Morono Y."/>
            <person name="Uchiyama I."/>
            <person name="Ito T."/>
            <person name="Fujiyama A."/>
            <person name="Inagaki F."/>
            <person name="Takami H."/>
        </authorList>
    </citation>
    <scope>NUCLEOTIDE SEQUENCE</scope>
    <source>
        <strain evidence="1">Expedition CK06-06</strain>
    </source>
</reference>
<evidence type="ECO:0000313" key="1">
    <source>
        <dbReference type="EMBL" id="GAI44236.1"/>
    </source>
</evidence>
<comment type="caution">
    <text evidence="1">The sequence shown here is derived from an EMBL/GenBank/DDBJ whole genome shotgun (WGS) entry which is preliminary data.</text>
</comment>
<protein>
    <submittedName>
        <fullName evidence="1">Uncharacterized protein</fullName>
    </submittedName>
</protein>
<organism evidence="1">
    <name type="scientific">marine sediment metagenome</name>
    <dbReference type="NCBI Taxonomy" id="412755"/>
    <lineage>
        <taxon>unclassified sequences</taxon>
        <taxon>metagenomes</taxon>
        <taxon>ecological metagenomes</taxon>
    </lineage>
</organism>
<proteinExistence type="predicted"/>